<feature type="compositionally biased region" description="Basic residues" evidence="2">
    <location>
        <begin position="63"/>
        <end position="85"/>
    </location>
</feature>
<accession>A0A8H8DLB0</accession>
<keyword evidence="5" id="KW-1185">Reference proteome</keyword>
<dbReference type="Pfam" id="PF16503">
    <property type="entry name" value="zn-ribbon_14"/>
    <property type="match status" value="1"/>
</dbReference>
<reference evidence="4 5" key="1">
    <citation type="journal article" name="Sci. Rep.">
        <title>Genome-scale phylogenetic analyses confirm Olpidium as the closest living zoosporic fungus to the non-flagellated, terrestrial fungi.</title>
        <authorList>
            <person name="Chang Y."/>
            <person name="Rochon D."/>
            <person name="Sekimoto S."/>
            <person name="Wang Y."/>
            <person name="Chovatia M."/>
            <person name="Sandor L."/>
            <person name="Salamov A."/>
            <person name="Grigoriev I.V."/>
            <person name="Stajich J.E."/>
            <person name="Spatafora J.W."/>
        </authorList>
    </citation>
    <scope>NUCLEOTIDE SEQUENCE [LARGE SCALE GENOMIC DNA]</scope>
    <source>
        <strain evidence="4">S191</strain>
    </source>
</reference>
<comment type="caution">
    <text evidence="4">The sequence shown here is derived from an EMBL/GenBank/DDBJ whole genome shotgun (WGS) entry which is preliminary data.</text>
</comment>
<organism evidence="4 5">
    <name type="scientific">Olpidium bornovanus</name>
    <dbReference type="NCBI Taxonomy" id="278681"/>
    <lineage>
        <taxon>Eukaryota</taxon>
        <taxon>Fungi</taxon>
        <taxon>Fungi incertae sedis</taxon>
        <taxon>Olpidiomycota</taxon>
        <taxon>Olpidiomycotina</taxon>
        <taxon>Olpidiomycetes</taxon>
        <taxon>Olpidiales</taxon>
        <taxon>Olpidiaceae</taxon>
        <taxon>Olpidium</taxon>
    </lineage>
</organism>
<dbReference type="PANTHER" id="PTHR11807:SF12">
    <property type="entry name" value="CYTOPLASMIC TRNA 2-THIOLATION PROTEIN 1"/>
    <property type="match status" value="1"/>
</dbReference>
<sequence length="252" mass="28186">HRLGLPPNLPETDRQEKSGPVRLAPEGRVVRGAVRLDHGRNCQGGREEKQLHLLRRVSPPGARPRRRPSRRRPHCDRPQRGRHSGNRSYEQCVQPRGLTFLRGDIARLQRCTDIVTPGDGALPRSKPFKYAYEKEIVMYAYFKKLDYFSTECVYSPDAYRGHARTFLKNLESVRPSAIIDIIHSGEAFHVKGEVKLPSQTTCTRCGYISSNPVCKACMLLDGLNRGLPAMGVGHAKKARRLAAAKEAAGKAV</sequence>
<protein>
    <recommendedName>
        <fullName evidence="3">Cytoplasmic tRNA 2-thiolation protein 1 C-terminal domain-containing protein</fullName>
    </recommendedName>
</protein>
<dbReference type="GO" id="GO:0005739">
    <property type="term" value="C:mitochondrion"/>
    <property type="evidence" value="ECO:0007669"/>
    <property type="project" value="TreeGrafter"/>
</dbReference>
<keyword evidence="1" id="KW-0808">Transferase</keyword>
<dbReference type="GO" id="GO:0002144">
    <property type="term" value="C:cytosolic tRNA wobble base thiouridylase complex"/>
    <property type="evidence" value="ECO:0007669"/>
    <property type="project" value="TreeGrafter"/>
</dbReference>
<evidence type="ECO:0000313" key="4">
    <source>
        <dbReference type="EMBL" id="KAG5462022.1"/>
    </source>
</evidence>
<feature type="region of interest" description="Disordered" evidence="2">
    <location>
        <begin position="1"/>
        <end position="24"/>
    </location>
</feature>
<gene>
    <name evidence="4" type="ORF">BJ554DRAFT_5700</name>
</gene>
<dbReference type="NCBIfam" id="TIGR00269">
    <property type="entry name" value="TIGR00269 family protein"/>
    <property type="match status" value="1"/>
</dbReference>
<dbReference type="PANTHER" id="PTHR11807">
    <property type="entry name" value="ATPASES OF THE PP SUPERFAMILY-RELATED"/>
    <property type="match status" value="1"/>
</dbReference>
<dbReference type="Gene3D" id="3.40.50.620">
    <property type="entry name" value="HUPs"/>
    <property type="match status" value="1"/>
</dbReference>
<evidence type="ECO:0000256" key="2">
    <source>
        <dbReference type="SAM" id="MobiDB-lite"/>
    </source>
</evidence>
<feature type="non-terminal residue" evidence="4">
    <location>
        <position position="1"/>
    </location>
</feature>
<dbReference type="GO" id="GO:0016740">
    <property type="term" value="F:transferase activity"/>
    <property type="evidence" value="ECO:0007669"/>
    <property type="project" value="UniProtKB-KW"/>
</dbReference>
<dbReference type="InterPro" id="IPR014729">
    <property type="entry name" value="Rossmann-like_a/b/a_fold"/>
</dbReference>
<dbReference type="GO" id="GO:0002143">
    <property type="term" value="P:tRNA wobble position uridine thiolation"/>
    <property type="evidence" value="ECO:0007669"/>
    <property type="project" value="TreeGrafter"/>
</dbReference>
<dbReference type="InterPro" id="IPR032442">
    <property type="entry name" value="CTU1_C"/>
</dbReference>
<feature type="domain" description="Cytoplasmic tRNA 2-thiolation protein 1 C-terminal" evidence="3">
    <location>
        <begin position="201"/>
        <end position="230"/>
    </location>
</feature>
<dbReference type="SUPFAM" id="SSF52402">
    <property type="entry name" value="Adenine nucleotide alpha hydrolases-like"/>
    <property type="match status" value="1"/>
</dbReference>
<dbReference type="OrthoDB" id="198857at2759"/>
<feature type="non-terminal residue" evidence="4">
    <location>
        <position position="252"/>
    </location>
</feature>
<evidence type="ECO:0000259" key="3">
    <source>
        <dbReference type="Pfam" id="PF16503"/>
    </source>
</evidence>
<name>A0A8H8DLB0_9FUNG</name>
<proteinExistence type="predicted"/>
<evidence type="ECO:0000313" key="5">
    <source>
        <dbReference type="Proteomes" id="UP000673691"/>
    </source>
</evidence>
<dbReference type="EMBL" id="JAEFCI010002752">
    <property type="protein sequence ID" value="KAG5462022.1"/>
    <property type="molecule type" value="Genomic_DNA"/>
</dbReference>
<evidence type="ECO:0000256" key="1">
    <source>
        <dbReference type="ARBA" id="ARBA00022679"/>
    </source>
</evidence>
<dbReference type="AlphaFoldDB" id="A0A8H8DLB0"/>
<dbReference type="Proteomes" id="UP000673691">
    <property type="component" value="Unassembled WGS sequence"/>
</dbReference>
<dbReference type="InterPro" id="IPR000541">
    <property type="entry name" value="Ncs6/Tuc1/Ctu1"/>
</dbReference>
<dbReference type="GO" id="GO:0000049">
    <property type="term" value="F:tRNA binding"/>
    <property type="evidence" value="ECO:0007669"/>
    <property type="project" value="InterPro"/>
</dbReference>
<feature type="region of interest" description="Disordered" evidence="2">
    <location>
        <begin position="56"/>
        <end position="89"/>
    </location>
</feature>